<feature type="transmembrane region" description="Helical" evidence="3">
    <location>
        <begin position="31"/>
        <end position="59"/>
    </location>
</feature>
<dbReference type="GO" id="GO:0008654">
    <property type="term" value="P:phospholipid biosynthetic process"/>
    <property type="evidence" value="ECO:0007669"/>
    <property type="project" value="InterPro"/>
</dbReference>
<dbReference type="AlphaFoldDB" id="A0A8B2P1N7"/>
<evidence type="ECO:0000313" key="4">
    <source>
        <dbReference type="EMBL" id="RAI03042.1"/>
    </source>
</evidence>
<dbReference type="EMBL" id="QHHQ01000001">
    <property type="protein sequence ID" value="RAI03042.1"/>
    <property type="molecule type" value="Genomic_DNA"/>
</dbReference>
<comment type="caution">
    <text evidence="4">The sequence shown here is derived from an EMBL/GenBank/DDBJ whole genome shotgun (WGS) entry which is preliminary data.</text>
</comment>
<feature type="transmembrane region" description="Helical" evidence="3">
    <location>
        <begin position="176"/>
        <end position="196"/>
    </location>
</feature>
<dbReference type="GO" id="GO:0016780">
    <property type="term" value="F:phosphotransferase activity, for other substituted phosphate groups"/>
    <property type="evidence" value="ECO:0007669"/>
    <property type="project" value="InterPro"/>
</dbReference>
<name>A0A8B2P1N7_9HYPH</name>
<dbReference type="RefSeq" id="WP_111341325.1">
    <property type="nucleotide sequence ID" value="NZ_JAIWKD010000001.1"/>
</dbReference>
<keyword evidence="1 2" id="KW-0808">Transferase</keyword>
<dbReference type="InterPro" id="IPR000462">
    <property type="entry name" value="CDP-OH_P_trans"/>
</dbReference>
<dbReference type="Gene3D" id="1.20.120.1760">
    <property type="match status" value="1"/>
</dbReference>
<feature type="transmembrane region" description="Helical" evidence="3">
    <location>
        <begin position="80"/>
        <end position="103"/>
    </location>
</feature>
<gene>
    <name evidence="4" type="ORF">DLJ53_00440</name>
</gene>
<keyword evidence="3" id="KW-0472">Membrane</keyword>
<feature type="transmembrane region" description="Helical" evidence="3">
    <location>
        <begin position="109"/>
        <end position="136"/>
    </location>
</feature>
<protein>
    <recommendedName>
        <fullName evidence="6">Phosphatidylglycerophosphate synthase</fullName>
    </recommendedName>
</protein>
<dbReference type="OrthoDB" id="9790577at2"/>
<keyword evidence="3" id="KW-0812">Transmembrane</keyword>
<keyword evidence="5" id="KW-1185">Reference proteome</keyword>
<organism evidence="4 5">
    <name type="scientific">Acuticoccus sediminis</name>
    <dbReference type="NCBI Taxonomy" id="2184697"/>
    <lineage>
        <taxon>Bacteria</taxon>
        <taxon>Pseudomonadati</taxon>
        <taxon>Pseudomonadota</taxon>
        <taxon>Alphaproteobacteria</taxon>
        <taxon>Hyphomicrobiales</taxon>
        <taxon>Amorphaceae</taxon>
        <taxon>Acuticoccus</taxon>
    </lineage>
</organism>
<dbReference type="Pfam" id="PF01066">
    <property type="entry name" value="CDP-OH_P_transf"/>
    <property type="match status" value="1"/>
</dbReference>
<comment type="similarity">
    <text evidence="2">Belongs to the CDP-alcohol phosphatidyltransferase class-I family.</text>
</comment>
<evidence type="ECO:0000256" key="1">
    <source>
        <dbReference type="ARBA" id="ARBA00022679"/>
    </source>
</evidence>
<feature type="transmembrane region" description="Helical" evidence="3">
    <location>
        <begin position="148"/>
        <end position="170"/>
    </location>
</feature>
<dbReference type="InterPro" id="IPR048254">
    <property type="entry name" value="CDP_ALCOHOL_P_TRANSF_CS"/>
</dbReference>
<dbReference type="GO" id="GO:0016020">
    <property type="term" value="C:membrane"/>
    <property type="evidence" value="ECO:0007669"/>
    <property type="project" value="InterPro"/>
</dbReference>
<evidence type="ECO:0000313" key="5">
    <source>
        <dbReference type="Proteomes" id="UP000249590"/>
    </source>
</evidence>
<dbReference type="Proteomes" id="UP000249590">
    <property type="component" value="Unassembled WGS sequence"/>
</dbReference>
<evidence type="ECO:0008006" key="6">
    <source>
        <dbReference type="Google" id="ProtNLM"/>
    </source>
</evidence>
<sequence length="227" mass="23740">MYDTRIRRIIDPPLNWIARRLRPLPVTANQITVAALVFGLASAVAVAFGAFGPALVALAASRIADGLDGAVARQHGVTRLGGYLDIVFDFFFYGAIPLAFAIADPSRNALAAAVLLASFYANGATFLGFAAVAAEMRLTTDIQGRKSIYYFAGLAEGAETIAVFCLMMVFPAAFVWLAFLFAAVCFVSAGARVLAVNDMLRHLPPMPPVAGAPPAGPVSGPTSSSAD</sequence>
<dbReference type="InterPro" id="IPR043130">
    <property type="entry name" value="CDP-OH_PTrfase_TM_dom"/>
</dbReference>
<accession>A0A8B2P1N7</accession>
<proteinExistence type="inferred from homology"/>
<dbReference type="PROSITE" id="PS00379">
    <property type="entry name" value="CDP_ALCOHOL_P_TRANSF"/>
    <property type="match status" value="1"/>
</dbReference>
<reference evidence="4 5" key="1">
    <citation type="submission" date="2018-05" db="EMBL/GenBank/DDBJ databases">
        <title>Acuticoccus sediminis sp. nov., isolated from deep-sea sediment of Indian Ocean.</title>
        <authorList>
            <person name="Liu X."/>
            <person name="Lai Q."/>
            <person name="Du Y."/>
            <person name="Sun F."/>
            <person name="Zhang X."/>
            <person name="Wang S."/>
            <person name="Shao Z."/>
        </authorList>
    </citation>
    <scope>NUCLEOTIDE SEQUENCE [LARGE SCALE GENOMIC DNA]</scope>
    <source>
        <strain evidence="4 5">PTG4-2</strain>
    </source>
</reference>
<evidence type="ECO:0000256" key="3">
    <source>
        <dbReference type="SAM" id="Phobius"/>
    </source>
</evidence>
<evidence type="ECO:0000256" key="2">
    <source>
        <dbReference type="RuleBase" id="RU003750"/>
    </source>
</evidence>
<keyword evidence="3" id="KW-1133">Transmembrane helix</keyword>